<organism evidence="3 4">
    <name type="scientific">Rubidibacter lacunae KORDI 51-2</name>
    <dbReference type="NCBI Taxonomy" id="582515"/>
    <lineage>
        <taxon>Bacteria</taxon>
        <taxon>Bacillati</taxon>
        <taxon>Cyanobacteriota</taxon>
        <taxon>Cyanophyceae</taxon>
        <taxon>Oscillatoriophycideae</taxon>
        <taxon>Chroococcales</taxon>
        <taxon>Aphanothecaceae</taxon>
        <taxon>Rubidibacter</taxon>
    </lineage>
</organism>
<dbReference type="SUPFAM" id="SSF57783">
    <property type="entry name" value="Zinc beta-ribbon"/>
    <property type="match status" value="1"/>
</dbReference>
<evidence type="ECO:0000313" key="3">
    <source>
        <dbReference type="EMBL" id="ERN42871.1"/>
    </source>
</evidence>
<sequence length="1045" mass="116926">MLAPVSLATDNLSLRLDPAAALADWKPFQRVPEAEAIAGGLGEIPLHWNLTPLRDKRPYRQGWQTEPPLKRSELAALVLHGQRCTSRSTGKPYTGFTSGYGLRLGDASGGLVAIDVDGASAEPLLQHLSGGNLPATTSWTSGKPGRRQLLYQIPETLQIALKEFRRATFTQYRDREGCDRHTAPGELLEIRYNRHQSALPPSRHPETGAYRWLRSPQDAPVAVAPEWLCDLLRREVETAALVVALPARDRQPTPIRRRDGLLGSTKPGGLEELLQTSIARLSVDEIYSWPGHQFRDCGKTLRGFCPQHQSQSGTAFAVDPETKEWYCFGCEVGGGPAQYRQFLRGDRGPLQGRAFADSVRELAAEAGLTQPQGNAIGLLPDRAAQTWQRSQQFTPTATIEQPFFDWPVPPSGAFVAVKSGLGTGKTAWLGRVVDRLGDEGWVALGHRNSLLLQSCERWGFEHLHVDDAFDRVGKSTSKIALCVDSLLHFRAEDFVDKNVILDEAMAIALHLLVGGTLKRKREAVLRRFGAALARARRVFCLDGMLADWCVDYLHRIAGSTRELIKIENGHPTPPLTVDLLAGNWDGTGSGDRSALLQKLWASPQPVVCTDSQLEAEALDRVLQSAGSIGLRVDSKTICEPDVQEFLRDPDRFIGERQPEYLIYTPSAEAGIDIDIRDYFSDQFCFFFGVLQTNAQLQMIGRIRDPQVKRWVWCRGSGLREGDGDRSPFPQQIARKLEEFVLQEGLNLLEDATDPDAIARLVQQLASAREDAHHQAFCILKAIENYERARLRDCLQASLAAAGHRVRAIVLDPVASVSESERSARECIKTANAEAIFNAPLLSAPLPRQRSSLQVPPAERNSAVKTHLLHLLPGIERSPQWTPGFVRRVQFDDRQFVLRQELFWLVTHPASARELLQVNIPVPGTLAFLGDLRSRWSQVRALTDLGVDSLLDLEAEWTANSPQLRLLVAHCRSREQRLALGLGRSESDPIRCLRRLLQVLGIRLERRRVKRNRDRFEIYRIDRHAWYDSDRLAVLDCLDRRWLHDP</sequence>
<dbReference type="GO" id="GO:0003899">
    <property type="term" value="F:DNA-directed RNA polymerase activity"/>
    <property type="evidence" value="ECO:0007669"/>
    <property type="project" value="InterPro"/>
</dbReference>
<evidence type="ECO:0000259" key="2">
    <source>
        <dbReference type="SMART" id="SM00943"/>
    </source>
</evidence>
<dbReference type="InterPro" id="IPR049996">
    <property type="entry name" value="Slr7037-like"/>
</dbReference>
<dbReference type="AlphaFoldDB" id="U5DMH0"/>
<name>U5DMH0_9CHRO</name>
<dbReference type="Pfam" id="PF01807">
    <property type="entry name" value="Zn_ribbon_DnaG"/>
    <property type="match status" value="1"/>
</dbReference>
<dbReference type="SMART" id="SM00400">
    <property type="entry name" value="ZnF_CHCC"/>
    <property type="match status" value="1"/>
</dbReference>
<dbReference type="eggNOG" id="COG0358">
    <property type="taxonomic scope" value="Bacteria"/>
</dbReference>
<dbReference type="Pfam" id="PF09250">
    <property type="entry name" value="Prim-Pol"/>
    <property type="match status" value="1"/>
</dbReference>
<dbReference type="Proteomes" id="UP000016960">
    <property type="component" value="Unassembled WGS sequence"/>
</dbReference>
<dbReference type="InParanoid" id="U5DMH0"/>
<dbReference type="EMBL" id="ASSJ01000005">
    <property type="protein sequence ID" value="ERN42871.1"/>
    <property type="molecule type" value="Genomic_DNA"/>
</dbReference>
<dbReference type="NCBIfam" id="NF042913">
    <property type="entry name" value="CyRepA1"/>
    <property type="match status" value="1"/>
</dbReference>
<evidence type="ECO:0000259" key="1">
    <source>
        <dbReference type="SMART" id="SM00400"/>
    </source>
</evidence>
<proteinExistence type="predicted"/>
<keyword evidence="4" id="KW-1185">Reference proteome</keyword>
<dbReference type="GO" id="GO:0008270">
    <property type="term" value="F:zinc ion binding"/>
    <property type="evidence" value="ECO:0007669"/>
    <property type="project" value="InterPro"/>
</dbReference>
<reference evidence="3 4" key="1">
    <citation type="submission" date="2013-05" db="EMBL/GenBank/DDBJ databases">
        <title>Draft genome sequence of Rubidibacter lacunae KORDI 51-2.</title>
        <authorList>
            <person name="Choi D.H."/>
            <person name="Noh J.H."/>
            <person name="Kwon K.-K."/>
            <person name="Lee J.-H."/>
            <person name="Ryu J.-Y."/>
        </authorList>
    </citation>
    <scope>NUCLEOTIDE SEQUENCE [LARGE SCALE GENOMIC DNA]</scope>
    <source>
        <strain evidence="3 4">KORDI 51-2</strain>
    </source>
</reference>
<dbReference type="STRING" id="582515.KR51_00003990"/>
<protein>
    <submittedName>
        <fullName evidence="3">DNA primase (Bacterial type)</fullName>
    </submittedName>
</protein>
<dbReference type="PATRIC" id="fig|582515.4.peg.447"/>
<dbReference type="InterPro" id="IPR002694">
    <property type="entry name" value="Znf_CHC2"/>
</dbReference>
<dbReference type="Gene3D" id="3.90.580.10">
    <property type="entry name" value="Zinc finger, CHC2-type domain"/>
    <property type="match status" value="1"/>
</dbReference>
<accession>U5DMH0</accession>
<dbReference type="RefSeq" id="WP_022604209.1">
    <property type="nucleotide sequence ID" value="NZ_ASSJ01000005.1"/>
</dbReference>
<dbReference type="InterPro" id="IPR015330">
    <property type="entry name" value="DNA_primase/pol_bifunc_N"/>
</dbReference>
<feature type="domain" description="DNA primase/polymerase bifunctional N-terminal" evidence="2">
    <location>
        <begin position="34"/>
        <end position="228"/>
    </location>
</feature>
<evidence type="ECO:0000313" key="4">
    <source>
        <dbReference type="Proteomes" id="UP000016960"/>
    </source>
</evidence>
<feature type="domain" description="Zinc finger CHC2-type" evidence="1">
    <location>
        <begin position="301"/>
        <end position="363"/>
    </location>
</feature>
<comment type="caution">
    <text evidence="3">The sequence shown here is derived from an EMBL/GenBank/DDBJ whole genome shotgun (WGS) entry which is preliminary data.</text>
</comment>
<dbReference type="OrthoDB" id="460004at2"/>
<dbReference type="GO" id="GO:0003677">
    <property type="term" value="F:DNA binding"/>
    <property type="evidence" value="ECO:0007669"/>
    <property type="project" value="InterPro"/>
</dbReference>
<dbReference type="SMART" id="SM00943">
    <property type="entry name" value="Prim-Pol"/>
    <property type="match status" value="1"/>
</dbReference>
<dbReference type="GO" id="GO:0006260">
    <property type="term" value="P:DNA replication"/>
    <property type="evidence" value="ECO:0007669"/>
    <property type="project" value="InterPro"/>
</dbReference>
<dbReference type="InterPro" id="IPR036977">
    <property type="entry name" value="DNA_primase_Znf_CHC2"/>
</dbReference>
<gene>
    <name evidence="3" type="ORF">KR51_00003990</name>
</gene>
<dbReference type="CDD" id="cd04859">
    <property type="entry name" value="Prim_Pol"/>
    <property type="match status" value="1"/>
</dbReference>